<name>A0A9P0B3I9_BRAAE</name>
<dbReference type="EMBL" id="OV121135">
    <property type="protein sequence ID" value="CAH0555691.1"/>
    <property type="molecule type" value="Genomic_DNA"/>
</dbReference>
<dbReference type="Proteomes" id="UP001154078">
    <property type="component" value="Chromosome 4"/>
</dbReference>
<evidence type="ECO:0000256" key="1">
    <source>
        <dbReference type="ARBA" id="ARBA00010096"/>
    </source>
</evidence>
<proteinExistence type="inferred from homology"/>
<dbReference type="AlphaFoldDB" id="A0A9P0B3I9"/>
<feature type="compositionally biased region" description="Basic and acidic residues" evidence="2">
    <location>
        <begin position="17"/>
        <end position="31"/>
    </location>
</feature>
<gene>
    <name evidence="3" type="ORF">MELIAE_LOCUS6986</name>
</gene>
<feature type="region of interest" description="Disordered" evidence="2">
    <location>
        <begin position="1"/>
        <end position="86"/>
    </location>
</feature>
<evidence type="ECO:0000256" key="2">
    <source>
        <dbReference type="SAM" id="MobiDB-lite"/>
    </source>
</evidence>
<comment type="similarity">
    <text evidence="1">Belongs to the PRR15 family.</text>
</comment>
<evidence type="ECO:0000313" key="4">
    <source>
        <dbReference type="Proteomes" id="UP001154078"/>
    </source>
</evidence>
<organism evidence="3 4">
    <name type="scientific">Brassicogethes aeneus</name>
    <name type="common">Rape pollen beetle</name>
    <name type="synonym">Meligethes aeneus</name>
    <dbReference type="NCBI Taxonomy" id="1431903"/>
    <lineage>
        <taxon>Eukaryota</taxon>
        <taxon>Metazoa</taxon>
        <taxon>Ecdysozoa</taxon>
        <taxon>Arthropoda</taxon>
        <taxon>Hexapoda</taxon>
        <taxon>Insecta</taxon>
        <taxon>Pterygota</taxon>
        <taxon>Neoptera</taxon>
        <taxon>Endopterygota</taxon>
        <taxon>Coleoptera</taxon>
        <taxon>Polyphaga</taxon>
        <taxon>Cucujiformia</taxon>
        <taxon>Nitidulidae</taxon>
        <taxon>Meligethinae</taxon>
        <taxon>Brassicogethes</taxon>
    </lineage>
</organism>
<feature type="compositionally biased region" description="Acidic residues" evidence="2">
    <location>
        <begin position="32"/>
        <end position="41"/>
    </location>
</feature>
<dbReference type="InterPro" id="IPR028237">
    <property type="entry name" value="PRR15"/>
</dbReference>
<accession>A0A9P0B3I9</accession>
<evidence type="ECO:0000313" key="3">
    <source>
        <dbReference type="EMBL" id="CAH0555691.1"/>
    </source>
</evidence>
<keyword evidence="4" id="KW-1185">Reference proteome</keyword>
<protein>
    <submittedName>
        <fullName evidence="3">Uncharacterized protein</fullName>
    </submittedName>
</protein>
<reference evidence="3" key="1">
    <citation type="submission" date="2021-12" db="EMBL/GenBank/DDBJ databases">
        <authorList>
            <person name="King R."/>
        </authorList>
    </citation>
    <scope>NUCLEOTIDE SEQUENCE</scope>
</reference>
<sequence length="116" mass="13118">MSKFLKGIFGGNKSKKNKPENNQKTNTKIENDDQNIEENGEVLEGLPPSMTRRLSLSKSGRMKEKKRVKMSILENQESKQPADDIQEPLNTCESDIFDTQGIIEIANSSQNIHKLN</sequence>
<dbReference type="OrthoDB" id="6774274at2759"/>
<dbReference type="Pfam" id="PF15321">
    <property type="entry name" value="ATAD4"/>
    <property type="match status" value="1"/>
</dbReference>